<protein>
    <recommendedName>
        <fullName evidence="14">Non-specific protein-tyrosine kinase</fullName>
    </recommendedName>
</protein>
<proteinExistence type="inferred from homology"/>
<dbReference type="AlphaFoldDB" id="A0A6B2L2Y9"/>
<dbReference type="CDD" id="cd13999">
    <property type="entry name" value="STKc_MAP3K-like"/>
    <property type="match status" value="1"/>
</dbReference>
<dbReference type="Pfam" id="PF00017">
    <property type="entry name" value="SH2"/>
    <property type="match status" value="1"/>
</dbReference>
<evidence type="ECO:0000256" key="8">
    <source>
        <dbReference type="PROSITE-ProRule" id="PRU00191"/>
    </source>
</evidence>
<evidence type="ECO:0000256" key="9">
    <source>
        <dbReference type="PROSITE-ProRule" id="PRU10141"/>
    </source>
</evidence>
<comment type="function">
    <text evidence="7">Required for proper chemotaxis and phagocytosis; proper spatiotemporal control of F-actin levels in chemotaxing cells. Negative regulator of the PI3K (phosphatidylinositol 3 kinase) pathway. Predominantly phosphorylates serines and threonines and tyrosines at a lower level.</text>
</comment>
<dbReference type="PANTHER" id="PTHR44329">
    <property type="entry name" value="SERINE/THREONINE-PROTEIN KINASE TNNI3K-RELATED"/>
    <property type="match status" value="1"/>
</dbReference>
<evidence type="ECO:0008006" key="14">
    <source>
        <dbReference type="Google" id="ProtNLM"/>
    </source>
</evidence>
<dbReference type="InterPro" id="IPR001245">
    <property type="entry name" value="Ser-Thr/Tyr_kinase_cat_dom"/>
</dbReference>
<evidence type="ECO:0000256" key="2">
    <source>
        <dbReference type="ARBA" id="ARBA00022679"/>
    </source>
</evidence>
<evidence type="ECO:0000256" key="1">
    <source>
        <dbReference type="ARBA" id="ARBA00022527"/>
    </source>
</evidence>
<keyword evidence="4" id="KW-0418">Kinase</keyword>
<evidence type="ECO:0000256" key="6">
    <source>
        <dbReference type="ARBA" id="ARBA00023137"/>
    </source>
</evidence>
<keyword evidence="1 10" id="KW-0723">Serine/threonine-protein kinase</keyword>
<keyword evidence="5 9" id="KW-0067">ATP-binding</keyword>
<feature type="domain" description="Protein kinase" evidence="12">
    <location>
        <begin position="17"/>
        <end position="270"/>
    </location>
</feature>
<evidence type="ECO:0000256" key="4">
    <source>
        <dbReference type="ARBA" id="ARBA00022777"/>
    </source>
</evidence>
<organism evidence="13">
    <name type="scientific">Arcella intermedia</name>
    <dbReference type="NCBI Taxonomy" id="1963864"/>
    <lineage>
        <taxon>Eukaryota</taxon>
        <taxon>Amoebozoa</taxon>
        <taxon>Tubulinea</taxon>
        <taxon>Elardia</taxon>
        <taxon>Arcellinida</taxon>
        <taxon>Sphaerothecina</taxon>
        <taxon>Arcellidae</taxon>
        <taxon>Arcella</taxon>
    </lineage>
</organism>
<feature type="domain" description="SH2" evidence="11">
    <location>
        <begin position="383"/>
        <end position="455"/>
    </location>
</feature>
<dbReference type="Pfam" id="PF07714">
    <property type="entry name" value="PK_Tyr_Ser-Thr"/>
    <property type="match status" value="1"/>
</dbReference>
<dbReference type="EMBL" id="GIBP01002306">
    <property type="protein sequence ID" value="NDV31275.1"/>
    <property type="molecule type" value="Transcribed_RNA"/>
</dbReference>
<dbReference type="Gene3D" id="1.10.510.10">
    <property type="entry name" value="Transferase(Phosphotransferase) domain 1"/>
    <property type="match status" value="1"/>
</dbReference>
<dbReference type="PRINTS" id="PR00109">
    <property type="entry name" value="TYRKINASE"/>
</dbReference>
<evidence type="ECO:0000256" key="10">
    <source>
        <dbReference type="RuleBase" id="RU000304"/>
    </source>
</evidence>
<dbReference type="InterPro" id="IPR008271">
    <property type="entry name" value="Ser/Thr_kinase_AS"/>
</dbReference>
<evidence type="ECO:0000256" key="5">
    <source>
        <dbReference type="ARBA" id="ARBA00022840"/>
    </source>
</evidence>
<dbReference type="InterPro" id="IPR011009">
    <property type="entry name" value="Kinase-like_dom_sf"/>
</dbReference>
<reference evidence="13" key="1">
    <citation type="journal article" date="2020" name="J. Eukaryot. Microbiol.">
        <title>De novo Sequencing, Assembly and Annotation of the Transcriptome for the Free-Living Testate Amoeba Arcella intermedia.</title>
        <authorList>
            <person name="Ribeiro G.M."/>
            <person name="Porfirio-Sousa A.L."/>
            <person name="Maurer-Alcala X.X."/>
            <person name="Katz L.A."/>
            <person name="Lahr D.J.G."/>
        </authorList>
    </citation>
    <scope>NUCLEOTIDE SEQUENCE</scope>
</reference>
<dbReference type="InterPro" id="IPR017441">
    <property type="entry name" value="Protein_kinase_ATP_BS"/>
</dbReference>
<keyword evidence="6" id="KW-0829">Tyrosine-protein kinase</keyword>
<evidence type="ECO:0000259" key="12">
    <source>
        <dbReference type="PROSITE" id="PS50011"/>
    </source>
</evidence>
<evidence type="ECO:0000313" key="13">
    <source>
        <dbReference type="EMBL" id="NDV31275.1"/>
    </source>
</evidence>
<sequence>MERGSVSIGDVINWKELVISDLLGSGAYGNVYRAKCKNIDVVVKTKKHQVMTEETRNSFIREVKAMSQLRHPNICLYIGVCNEWDKFSIIQEYMKGGDLEKTLNESPGISLYKRMQMGFEAACGIEWLHRCDFIHRDIKPKNLLIDSHGTIKVSDFGISLHLPSNKPVRGVTGTWEYMAPEVMIGKFYDKKADVYSFGIVLWQLLTRMGPFSHYHRNRDALKHAVYFENERPAIPEGTEPSLVKLITDCWNPNPKLRPTASEVTQSLKFVLVDVAVSDPIGRNLWKTHFLGQKEVKWNDFTPKLISTLNLPNCKDPEERLKLQCLKAVLTIQQPVPHFENVFEDVVTLQNWGKTLMWFGPISPASNTPNSFLSDLKQLLSYKWFHGEITSQRVIELLTNKPLGTFLVRLSSQEGYFTISQLGTGEIHHLRISHSPGHGYKLENENIVYPTLAALVAEKMKGLESCGGSKFSTLFKTISSGY</sequence>
<dbReference type="SUPFAM" id="SSF56112">
    <property type="entry name" value="Protein kinase-like (PK-like)"/>
    <property type="match status" value="1"/>
</dbReference>
<dbReference type="SMART" id="SM00220">
    <property type="entry name" value="S_TKc"/>
    <property type="match status" value="1"/>
</dbReference>
<evidence type="ECO:0000256" key="3">
    <source>
        <dbReference type="ARBA" id="ARBA00022741"/>
    </source>
</evidence>
<evidence type="ECO:0000259" key="11">
    <source>
        <dbReference type="PROSITE" id="PS50001"/>
    </source>
</evidence>
<dbReference type="InterPro" id="IPR036860">
    <property type="entry name" value="SH2_dom_sf"/>
</dbReference>
<dbReference type="Gene3D" id="3.30.505.10">
    <property type="entry name" value="SH2 domain"/>
    <property type="match status" value="1"/>
</dbReference>
<keyword evidence="8" id="KW-0727">SH2 domain</keyword>
<dbReference type="PROSITE" id="PS50011">
    <property type="entry name" value="PROTEIN_KINASE_DOM"/>
    <property type="match status" value="1"/>
</dbReference>
<dbReference type="GO" id="GO:0005524">
    <property type="term" value="F:ATP binding"/>
    <property type="evidence" value="ECO:0007669"/>
    <property type="project" value="UniProtKB-UniRule"/>
</dbReference>
<feature type="binding site" evidence="9">
    <location>
        <position position="44"/>
    </location>
    <ligand>
        <name>ATP</name>
        <dbReference type="ChEBI" id="CHEBI:30616"/>
    </ligand>
</feature>
<name>A0A6B2L2Y9_9EUKA</name>
<dbReference type="SUPFAM" id="SSF55550">
    <property type="entry name" value="SH2 domain"/>
    <property type="match status" value="1"/>
</dbReference>
<dbReference type="CDD" id="cd00173">
    <property type="entry name" value="SH2"/>
    <property type="match status" value="1"/>
</dbReference>
<dbReference type="InterPro" id="IPR000980">
    <property type="entry name" value="SH2"/>
</dbReference>
<dbReference type="PROSITE" id="PS00108">
    <property type="entry name" value="PROTEIN_KINASE_ST"/>
    <property type="match status" value="1"/>
</dbReference>
<comment type="similarity">
    <text evidence="10">Belongs to the protein kinase superfamily.</text>
</comment>
<accession>A0A6B2L2Y9</accession>
<dbReference type="PANTHER" id="PTHR44329:SF53">
    <property type="entry name" value="DUAL SPECIFICITY PROTEIN KINASE SHKD"/>
    <property type="match status" value="1"/>
</dbReference>
<dbReference type="GO" id="GO:0004713">
    <property type="term" value="F:protein tyrosine kinase activity"/>
    <property type="evidence" value="ECO:0007669"/>
    <property type="project" value="UniProtKB-KW"/>
</dbReference>
<dbReference type="InterPro" id="IPR051681">
    <property type="entry name" value="Ser/Thr_Kinases-Pseudokinases"/>
</dbReference>
<evidence type="ECO:0000256" key="7">
    <source>
        <dbReference type="ARBA" id="ARBA00025089"/>
    </source>
</evidence>
<dbReference type="InterPro" id="IPR000719">
    <property type="entry name" value="Prot_kinase_dom"/>
</dbReference>
<dbReference type="PROSITE" id="PS00107">
    <property type="entry name" value="PROTEIN_KINASE_ATP"/>
    <property type="match status" value="1"/>
</dbReference>
<dbReference type="Gene3D" id="3.30.200.20">
    <property type="entry name" value="Phosphorylase Kinase, domain 1"/>
    <property type="match status" value="1"/>
</dbReference>
<dbReference type="SMART" id="SM00252">
    <property type="entry name" value="SH2"/>
    <property type="match status" value="1"/>
</dbReference>
<keyword evidence="3 9" id="KW-0547">Nucleotide-binding</keyword>
<dbReference type="GO" id="GO:0004674">
    <property type="term" value="F:protein serine/threonine kinase activity"/>
    <property type="evidence" value="ECO:0007669"/>
    <property type="project" value="UniProtKB-KW"/>
</dbReference>
<keyword evidence="2" id="KW-0808">Transferase</keyword>
<dbReference type="PROSITE" id="PS50001">
    <property type="entry name" value="SH2"/>
    <property type="match status" value="1"/>
</dbReference>